<dbReference type="AlphaFoldDB" id="A0A370DGV6"/>
<dbReference type="EMBL" id="QFXE01000020">
    <property type="protein sequence ID" value="RDH83396.1"/>
    <property type="molecule type" value="Genomic_DNA"/>
</dbReference>
<evidence type="ECO:0000259" key="1">
    <source>
        <dbReference type="Pfam" id="PF02470"/>
    </source>
</evidence>
<feature type="domain" description="Mce/MlaD" evidence="1">
    <location>
        <begin position="39"/>
        <end position="117"/>
    </location>
</feature>
<sequence>MKIRQVEIAVGAFMAAGLIALFFLAMQVSNLSAFTTGEGYEVSARFDNIGGLKVRSPVAMAGVRLGRVVGIRYDQSSYEALVTMRIESQYDQIPDDTFAKIYTSGLLGEQYIGLDPGGSEEMLADGGEITMTQSALVLEEIVGQFLFSKAEEKGLE</sequence>
<dbReference type="NCBIfam" id="TIGR04430">
    <property type="entry name" value="OM_asym_MlaD"/>
    <property type="match status" value="1"/>
</dbReference>
<dbReference type="InterPro" id="IPR030970">
    <property type="entry name" value="ABC_MlaD"/>
</dbReference>
<dbReference type="PANTHER" id="PTHR33371">
    <property type="entry name" value="INTERMEMBRANE PHOSPHOLIPID TRANSPORT SYSTEM BINDING PROTEIN MLAD-RELATED"/>
    <property type="match status" value="1"/>
</dbReference>
<proteinExistence type="predicted"/>
<dbReference type="Proteomes" id="UP000254771">
    <property type="component" value="Unassembled WGS sequence"/>
</dbReference>
<reference evidence="2 3" key="1">
    <citation type="journal article" date="2018" name="ISME J.">
        <title>Endosymbiont genomes yield clues of tubeworm success.</title>
        <authorList>
            <person name="Li Y."/>
            <person name="Liles M.R."/>
            <person name="Halanych K.M."/>
        </authorList>
    </citation>
    <scope>NUCLEOTIDE SEQUENCE [LARGE SCALE GENOMIC DNA]</scope>
    <source>
        <strain evidence="2">A1462</strain>
    </source>
</reference>
<organism evidence="2 3">
    <name type="scientific">endosymbiont of Escarpia spicata</name>
    <dbReference type="NCBI Taxonomy" id="2200908"/>
    <lineage>
        <taxon>Bacteria</taxon>
        <taxon>Pseudomonadati</taxon>
        <taxon>Pseudomonadota</taxon>
        <taxon>Gammaproteobacteria</taxon>
        <taxon>sulfur-oxidizing symbionts</taxon>
    </lineage>
</organism>
<dbReference type="InterPro" id="IPR003399">
    <property type="entry name" value="Mce/MlaD"/>
</dbReference>
<accession>A0A370DGV6</accession>
<evidence type="ECO:0000313" key="3">
    <source>
        <dbReference type="Proteomes" id="UP000254771"/>
    </source>
</evidence>
<keyword evidence="3" id="KW-1185">Reference proteome</keyword>
<name>A0A370DGV6_9GAMM</name>
<dbReference type="InterPro" id="IPR052336">
    <property type="entry name" value="MlaD_Phospholipid_Transporter"/>
</dbReference>
<dbReference type="Pfam" id="PF02470">
    <property type="entry name" value="MlaD"/>
    <property type="match status" value="1"/>
</dbReference>
<protein>
    <submittedName>
        <fullName evidence="2">Outer membrane lipid asymmetry maintenance protein MlaD</fullName>
    </submittedName>
</protein>
<dbReference type="PANTHER" id="PTHR33371:SF4">
    <property type="entry name" value="INTERMEMBRANE PHOSPHOLIPID TRANSPORT SYSTEM BINDING PROTEIN MLAD"/>
    <property type="match status" value="1"/>
</dbReference>
<comment type="caution">
    <text evidence="2">The sequence shown here is derived from an EMBL/GenBank/DDBJ whole genome shotgun (WGS) entry which is preliminary data.</text>
</comment>
<evidence type="ECO:0000313" key="2">
    <source>
        <dbReference type="EMBL" id="RDH83396.1"/>
    </source>
</evidence>
<gene>
    <name evidence="2" type="primary">mlaD</name>
    <name evidence="2" type="ORF">DIZ78_14720</name>
</gene>
<dbReference type="GO" id="GO:0005543">
    <property type="term" value="F:phospholipid binding"/>
    <property type="evidence" value="ECO:0007669"/>
    <property type="project" value="TreeGrafter"/>
</dbReference>
<dbReference type="GO" id="GO:0005548">
    <property type="term" value="F:phospholipid transporter activity"/>
    <property type="evidence" value="ECO:0007669"/>
    <property type="project" value="TreeGrafter"/>
</dbReference>